<sequence length="144" mass="15803">MAIPLPSPQDDQQMVCLVEGLSPETVKMLGSHIGIHPASFVELERVSIPNNRPFRQSDAVLLSGFLSHLAHFTLRCFEPCFVDMRYWNFACAATEPDAIQGPRGSGEGFSLSVRQTNPLAKDAGVVLYDPLIITIRTKKPIGPL</sequence>
<protein>
    <submittedName>
        <fullName evidence="1">Uncharacterized protein</fullName>
    </submittedName>
</protein>
<reference evidence="1 2" key="1">
    <citation type="submission" date="2016-07" db="EMBL/GenBank/DDBJ databases">
        <title>Pervasive Adenine N6-methylation of Active Genes in Fungi.</title>
        <authorList>
            <consortium name="DOE Joint Genome Institute"/>
            <person name="Mondo S.J."/>
            <person name="Dannebaum R.O."/>
            <person name="Kuo R.C."/>
            <person name="Labutti K."/>
            <person name="Haridas S."/>
            <person name="Kuo A."/>
            <person name="Salamov A."/>
            <person name="Ahrendt S.R."/>
            <person name="Lipzen A."/>
            <person name="Sullivan W."/>
            <person name="Andreopoulos W.B."/>
            <person name="Clum A."/>
            <person name="Lindquist E."/>
            <person name="Daum C."/>
            <person name="Ramamoorthy G.K."/>
            <person name="Gryganskyi A."/>
            <person name="Culley D."/>
            <person name="Magnuson J.K."/>
            <person name="James T.Y."/>
            <person name="O'Malley M.A."/>
            <person name="Stajich J.E."/>
            <person name="Spatafora J.W."/>
            <person name="Visel A."/>
            <person name="Grigoriev I.V."/>
        </authorList>
    </citation>
    <scope>NUCLEOTIDE SEQUENCE [LARGE SCALE GENOMIC DNA]</scope>
    <source>
        <strain evidence="1 2">CBS 129021</strain>
    </source>
</reference>
<gene>
    <name evidence="1" type="ORF">BCR38DRAFT_407013</name>
</gene>
<organism evidence="1 2">
    <name type="scientific">Pseudomassariella vexata</name>
    <dbReference type="NCBI Taxonomy" id="1141098"/>
    <lineage>
        <taxon>Eukaryota</taxon>
        <taxon>Fungi</taxon>
        <taxon>Dikarya</taxon>
        <taxon>Ascomycota</taxon>
        <taxon>Pezizomycotina</taxon>
        <taxon>Sordariomycetes</taxon>
        <taxon>Xylariomycetidae</taxon>
        <taxon>Amphisphaeriales</taxon>
        <taxon>Pseudomassariaceae</taxon>
        <taxon>Pseudomassariella</taxon>
    </lineage>
</organism>
<keyword evidence="2" id="KW-1185">Reference proteome</keyword>
<dbReference type="GeneID" id="63774335"/>
<evidence type="ECO:0000313" key="2">
    <source>
        <dbReference type="Proteomes" id="UP000193689"/>
    </source>
</evidence>
<dbReference type="EMBL" id="MCFJ01000004">
    <property type="protein sequence ID" value="ORY66988.1"/>
    <property type="molecule type" value="Genomic_DNA"/>
</dbReference>
<comment type="caution">
    <text evidence="1">The sequence shown here is derived from an EMBL/GenBank/DDBJ whole genome shotgun (WGS) entry which is preliminary data.</text>
</comment>
<dbReference type="AlphaFoldDB" id="A0A1Y2E601"/>
<accession>A0A1Y2E601</accession>
<evidence type="ECO:0000313" key="1">
    <source>
        <dbReference type="EMBL" id="ORY66988.1"/>
    </source>
</evidence>
<proteinExistence type="predicted"/>
<dbReference type="RefSeq" id="XP_040717612.1">
    <property type="nucleotide sequence ID" value="XM_040858123.1"/>
</dbReference>
<name>A0A1Y2E601_9PEZI</name>
<dbReference type="Proteomes" id="UP000193689">
    <property type="component" value="Unassembled WGS sequence"/>
</dbReference>
<dbReference type="OrthoDB" id="5428055at2759"/>
<dbReference type="InParanoid" id="A0A1Y2E601"/>